<keyword evidence="1" id="KW-0732">Signal</keyword>
<gene>
    <name evidence="2" type="ORF">BDP27DRAFT_1460903</name>
</gene>
<sequence length="177" mass="19744">MRLNPIFAIFAFTCTTYAVPLPDSSVVSIAQRTPPATPLQLNIAITFEYGDMHNGVKSLMKSAFYCAIDKHELLKVDPYDKITTPYTLKYVWRNVPHPGAPLNRSQRFGWFFTFKLPRSTHVDGDHRGEGSISRSGEDLSQGWGLIIRGVHGPPGSGQVFDNGYTAKKPAKWKDMGN</sequence>
<proteinExistence type="predicted"/>
<accession>A0A9P5Q5N2</accession>
<dbReference type="AlphaFoldDB" id="A0A9P5Q5N2"/>
<keyword evidence="3" id="KW-1185">Reference proteome</keyword>
<name>A0A9P5Q5N2_9AGAR</name>
<protein>
    <submittedName>
        <fullName evidence="2">Uncharacterized protein</fullName>
    </submittedName>
</protein>
<comment type="caution">
    <text evidence="2">The sequence shown here is derived from an EMBL/GenBank/DDBJ whole genome shotgun (WGS) entry which is preliminary data.</text>
</comment>
<evidence type="ECO:0000256" key="1">
    <source>
        <dbReference type="SAM" id="SignalP"/>
    </source>
</evidence>
<dbReference type="Proteomes" id="UP000772434">
    <property type="component" value="Unassembled WGS sequence"/>
</dbReference>
<reference evidence="2" key="1">
    <citation type="submission" date="2020-11" db="EMBL/GenBank/DDBJ databases">
        <authorList>
            <consortium name="DOE Joint Genome Institute"/>
            <person name="Ahrendt S."/>
            <person name="Riley R."/>
            <person name="Andreopoulos W."/>
            <person name="Labutti K."/>
            <person name="Pangilinan J."/>
            <person name="Ruiz-Duenas F.J."/>
            <person name="Barrasa J.M."/>
            <person name="Sanchez-Garcia M."/>
            <person name="Camarero S."/>
            <person name="Miyauchi S."/>
            <person name="Serrano A."/>
            <person name="Linde D."/>
            <person name="Babiker R."/>
            <person name="Drula E."/>
            <person name="Ayuso-Fernandez I."/>
            <person name="Pacheco R."/>
            <person name="Padilla G."/>
            <person name="Ferreira P."/>
            <person name="Barriuso J."/>
            <person name="Kellner H."/>
            <person name="Castanera R."/>
            <person name="Alfaro M."/>
            <person name="Ramirez L."/>
            <person name="Pisabarro A.G."/>
            <person name="Kuo A."/>
            <person name="Tritt A."/>
            <person name="Lipzen A."/>
            <person name="He G."/>
            <person name="Yan M."/>
            <person name="Ng V."/>
            <person name="Cullen D."/>
            <person name="Martin F."/>
            <person name="Rosso M.-N."/>
            <person name="Henrissat B."/>
            <person name="Hibbett D."/>
            <person name="Martinez A.T."/>
            <person name="Grigoriev I.V."/>
        </authorList>
    </citation>
    <scope>NUCLEOTIDE SEQUENCE</scope>
    <source>
        <strain evidence="2">AH 40177</strain>
    </source>
</reference>
<feature type="signal peptide" evidence="1">
    <location>
        <begin position="1"/>
        <end position="18"/>
    </location>
</feature>
<feature type="chain" id="PRO_5040393295" evidence="1">
    <location>
        <begin position="19"/>
        <end position="177"/>
    </location>
</feature>
<evidence type="ECO:0000313" key="2">
    <source>
        <dbReference type="EMBL" id="KAF9075058.1"/>
    </source>
</evidence>
<organism evidence="2 3">
    <name type="scientific">Rhodocollybia butyracea</name>
    <dbReference type="NCBI Taxonomy" id="206335"/>
    <lineage>
        <taxon>Eukaryota</taxon>
        <taxon>Fungi</taxon>
        <taxon>Dikarya</taxon>
        <taxon>Basidiomycota</taxon>
        <taxon>Agaricomycotina</taxon>
        <taxon>Agaricomycetes</taxon>
        <taxon>Agaricomycetidae</taxon>
        <taxon>Agaricales</taxon>
        <taxon>Marasmiineae</taxon>
        <taxon>Omphalotaceae</taxon>
        <taxon>Rhodocollybia</taxon>
    </lineage>
</organism>
<evidence type="ECO:0000313" key="3">
    <source>
        <dbReference type="Proteomes" id="UP000772434"/>
    </source>
</evidence>
<dbReference type="EMBL" id="JADNRY010000010">
    <property type="protein sequence ID" value="KAF9075058.1"/>
    <property type="molecule type" value="Genomic_DNA"/>
</dbReference>